<evidence type="ECO:0000313" key="1">
    <source>
        <dbReference type="EMBL" id="OAE43597.1"/>
    </source>
</evidence>
<evidence type="ECO:0000313" key="2">
    <source>
        <dbReference type="Proteomes" id="UP000077098"/>
    </source>
</evidence>
<dbReference type="EMBL" id="LXPS01000022">
    <property type="protein sequence ID" value="OAE43597.1"/>
    <property type="molecule type" value="Genomic_DNA"/>
</dbReference>
<dbReference type="Proteomes" id="UP000077098">
    <property type="component" value="Unassembled WGS sequence"/>
</dbReference>
<dbReference type="AlphaFoldDB" id="A0A176X770"/>
<organism evidence="1 2">
    <name type="scientific">Agrobacterium tumefaciens</name>
    <dbReference type="NCBI Taxonomy" id="358"/>
    <lineage>
        <taxon>Bacteria</taxon>
        <taxon>Pseudomonadati</taxon>
        <taxon>Pseudomonadota</taxon>
        <taxon>Alphaproteobacteria</taxon>
        <taxon>Hyphomicrobiales</taxon>
        <taxon>Rhizobiaceae</taxon>
        <taxon>Rhizobium/Agrobacterium group</taxon>
        <taxon>Agrobacterium</taxon>
        <taxon>Agrobacterium tumefaciens complex</taxon>
    </lineage>
</organism>
<comment type="caution">
    <text evidence="1">The sequence shown here is derived from an EMBL/GenBank/DDBJ whole genome shotgun (WGS) entry which is preliminary data.</text>
</comment>
<reference evidence="1 2" key="1">
    <citation type="submission" date="2016-05" db="EMBL/GenBank/DDBJ databases">
        <authorList>
            <person name="Lavstsen T."/>
            <person name="Jespersen J.S."/>
        </authorList>
    </citation>
    <scope>NUCLEOTIDE SEQUENCE [LARGE SCALE GENOMIC DNA]</scope>
    <source>
        <strain evidence="1 2">KCJ1736</strain>
    </source>
</reference>
<sequence>MSSHPSLTSICPEEMEMIQAVLKSAGYNAALLDKDQRQFNTAAFLVMRLFLAGEKSPDALAAQLKRRLGDAGSPGHSRPSPKNVLEVVKSVPRNTIYVLNFFRRPRGRSIDEQS</sequence>
<dbReference type="RefSeq" id="WP_063949611.1">
    <property type="nucleotide sequence ID" value="NZ_LXPS01000022.1"/>
</dbReference>
<gene>
    <name evidence="1" type="ORF">A7J57_04850</name>
</gene>
<accession>A0A176X770</accession>
<proteinExistence type="predicted"/>
<protein>
    <submittedName>
        <fullName evidence="1">Uncharacterized protein</fullName>
    </submittedName>
</protein>
<name>A0A176X770_AGRTU</name>